<dbReference type="Pfam" id="PF05685">
    <property type="entry name" value="Uma2"/>
    <property type="match status" value="1"/>
</dbReference>
<dbReference type="PANTHER" id="PTHR36558">
    <property type="entry name" value="GLR1098 PROTEIN"/>
    <property type="match status" value="1"/>
</dbReference>
<dbReference type="EMBL" id="SMAO01000003">
    <property type="protein sequence ID" value="TCT21979.1"/>
    <property type="molecule type" value="Genomic_DNA"/>
</dbReference>
<dbReference type="PANTHER" id="PTHR36558:SF1">
    <property type="entry name" value="RESTRICTION ENDONUCLEASE DOMAIN-CONTAINING PROTEIN-RELATED"/>
    <property type="match status" value="1"/>
</dbReference>
<dbReference type="InterPro" id="IPR008538">
    <property type="entry name" value="Uma2"/>
</dbReference>
<accession>A0A4R3N5B1</accession>
<keyword evidence="2" id="KW-0540">Nuclease</keyword>
<dbReference type="GO" id="GO:0004519">
    <property type="term" value="F:endonuclease activity"/>
    <property type="evidence" value="ECO:0007669"/>
    <property type="project" value="UniProtKB-KW"/>
</dbReference>
<name>A0A4R3N5B1_9GAMM</name>
<dbReference type="Proteomes" id="UP000295717">
    <property type="component" value="Unassembled WGS sequence"/>
</dbReference>
<gene>
    <name evidence="2" type="ORF">EDC35_10377</name>
</gene>
<keyword evidence="2" id="KW-0255">Endonuclease</keyword>
<sequence>MPQAAAKTSHFTYGDYCQWPDDERWELIDGQAFAMSPAPTRLHQEFVVELAAQIHPQLAGRDCRVYVAPFDVRLPKGEETDTRIDTVIQPDVAVICDPSKLDDKGCRGAPDWIVEIISPSSAAQDQIRKRALYERHGVREYWLLHPVDRVLTIYRLDGDGVFGKPEVLELEGATAVAAVPGLEIRWPE</sequence>
<dbReference type="SUPFAM" id="SSF52980">
    <property type="entry name" value="Restriction endonuclease-like"/>
    <property type="match status" value="1"/>
</dbReference>
<dbReference type="AlphaFoldDB" id="A0A4R3N5B1"/>
<evidence type="ECO:0000313" key="3">
    <source>
        <dbReference type="Proteomes" id="UP000295717"/>
    </source>
</evidence>
<dbReference type="RefSeq" id="WP_132976393.1">
    <property type="nucleotide sequence ID" value="NZ_SMAO01000003.1"/>
</dbReference>
<dbReference type="InterPro" id="IPR011335">
    <property type="entry name" value="Restrct_endonuc-II-like"/>
</dbReference>
<keyword evidence="3" id="KW-1185">Reference proteome</keyword>
<organism evidence="2 3">
    <name type="scientific">Thiobaca trueperi</name>
    <dbReference type="NCBI Taxonomy" id="127458"/>
    <lineage>
        <taxon>Bacteria</taxon>
        <taxon>Pseudomonadati</taxon>
        <taxon>Pseudomonadota</taxon>
        <taxon>Gammaproteobacteria</taxon>
        <taxon>Chromatiales</taxon>
        <taxon>Chromatiaceae</taxon>
        <taxon>Thiobaca</taxon>
    </lineage>
</organism>
<feature type="domain" description="Putative restriction endonuclease" evidence="1">
    <location>
        <begin position="15"/>
        <end position="184"/>
    </location>
</feature>
<dbReference type="OrthoDB" id="9799703at2"/>
<reference evidence="2 3" key="1">
    <citation type="submission" date="2019-03" db="EMBL/GenBank/DDBJ databases">
        <title>Genomic Encyclopedia of Type Strains, Phase IV (KMG-IV): sequencing the most valuable type-strain genomes for metagenomic binning, comparative biology and taxonomic classification.</title>
        <authorList>
            <person name="Goeker M."/>
        </authorList>
    </citation>
    <scope>NUCLEOTIDE SEQUENCE [LARGE SCALE GENOMIC DNA]</scope>
    <source>
        <strain evidence="2 3">DSM 13587</strain>
    </source>
</reference>
<proteinExistence type="predicted"/>
<protein>
    <submittedName>
        <fullName evidence="2">Uma2 family endonuclease</fullName>
    </submittedName>
</protein>
<dbReference type="CDD" id="cd06260">
    <property type="entry name" value="DUF820-like"/>
    <property type="match status" value="1"/>
</dbReference>
<dbReference type="InterPro" id="IPR012296">
    <property type="entry name" value="Nuclease_put_TT1808"/>
</dbReference>
<evidence type="ECO:0000313" key="2">
    <source>
        <dbReference type="EMBL" id="TCT21979.1"/>
    </source>
</evidence>
<keyword evidence="2" id="KW-0378">Hydrolase</keyword>
<evidence type="ECO:0000259" key="1">
    <source>
        <dbReference type="Pfam" id="PF05685"/>
    </source>
</evidence>
<comment type="caution">
    <text evidence="2">The sequence shown here is derived from an EMBL/GenBank/DDBJ whole genome shotgun (WGS) entry which is preliminary data.</text>
</comment>
<dbReference type="Gene3D" id="3.90.1570.10">
    <property type="entry name" value="tt1808, chain A"/>
    <property type="match status" value="1"/>
</dbReference>